<comment type="caution">
    <text evidence="2">The sequence shown here is derived from an EMBL/GenBank/DDBJ whole genome shotgun (WGS) entry which is preliminary data.</text>
</comment>
<evidence type="ECO:0000313" key="3">
    <source>
        <dbReference type="Proteomes" id="UP001224359"/>
    </source>
</evidence>
<protein>
    <submittedName>
        <fullName evidence="2">Chromosome segregation ATPase</fullName>
    </submittedName>
</protein>
<proteinExistence type="predicted"/>
<reference evidence="2 3" key="1">
    <citation type="submission" date="2023-07" db="EMBL/GenBank/DDBJ databases">
        <title>Genomic Encyclopedia of Type Strains, Phase IV (KMG-IV): sequencing the most valuable type-strain genomes for metagenomic binning, comparative biology and taxonomic classification.</title>
        <authorList>
            <person name="Goeker M."/>
        </authorList>
    </citation>
    <scope>NUCLEOTIDE SEQUENCE [LARGE SCALE GENOMIC DNA]</scope>
    <source>
        <strain evidence="2 3">DSM 16460</strain>
    </source>
</reference>
<evidence type="ECO:0000313" key="2">
    <source>
        <dbReference type="EMBL" id="MDQ0158982.1"/>
    </source>
</evidence>
<name>A0ABT9VDE0_9BACI</name>
<accession>A0ABT9VDE0</accession>
<feature type="compositionally biased region" description="Basic and acidic residues" evidence="1">
    <location>
        <begin position="1"/>
        <end position="10"/>
    </location>
</feature>
<feature type="compositionally biased region" description="Basic residues" evidence="1">
    <location>
        <begin position="76"/>
        <end position="85"/>
    </location>
</feature>
<feature type="compositionally biased region" description="Basic and acidic residues" evidence="1">
    <location>
        <begin position="122"/>
        <end position="132"/>
    </location>
</feature>
<sequence length="251" mass="29330">MTKSSPHSDVKTYQLNEAEHAKIKKQTPDFYVKKREEGYKDKDIAEFMGIPQSKLSTLKNGWGFVGLTFDEIIKQHNKMKRKSSNKKPSPEPASDVEDNESDIEEPIDDQEDVNQESTGTEHSFETLKNDLKQKIEAKDNEIERLQGEVDRLTTDLKQTQKTLNGCNEHVKFMEHQQEEAENEDQSNQENIINDLRVQIDKLKTDIKELEADREWYQHEADNAYERYKTLSKQQRQAESKAYHAIELIKLM</sequence>
<feature type="region of interest" description="Disordered" evidence="1">
    <location>
        <begin position="1"/>
        <end position="21"/>
    </location>
</feature>
<feature type="compositionally biased region" description="Acidic residues" evidence="1">
    <location>
        <begin position="94"/>
        <end position="114"/>
    </location>
</feature>
<gene>
    <name evidence="2" type="ORF">J2S77_000946</name>
</gene>
<dbReference type="RefSeq" id="WP_306975122.1">
    <property type="nucleotide sequence ID" value="NZ_JAUSTQ010000003.1"/>
</dbReference>
<dbReference type="EMBL" id="JAUSTQ010000003">
    <property type="protein sequence ID" value="MDQ0158982.1"/>
    <property type="molecule type" value="Genomic_DNA"/>
</dbReference>
<keyword evidence="3" id="KW-1185">Reference proteome</keyword>
<dbReference type="Gene3D" id="1.10.287.1490">
    <property type="match status" value="1"/>
</dbReference>
<feature type="region of interest" description="Disordered" evidence="1">
    <location>
        <begin position="76"/>
        <end position="132"/>
    </location>
</feature>
<organism evidence="2 3">
    <name type="scientific">Alkalibacillus salilacus</name>
    <dbReference type="NCBI Taxonomy" id="284582"/>
    <lineage>
        <taxon>Bacteria</taxon>
        <taxon>Bacillati</taxon>
        <taxon>Bacillota</taxon>
        <taxon>Bacilli</taxon>
        <taxon>Bacillales</taxon>
        <taxon>Bacillaceae</taxon>
        <taxon>Alkalibacillus</taxon>
    </lineage>
</organism>
<evidence type="ECO:0000256" key="1">
    <source>
        <dbReference type="SAM" id="MobiDB-lite"/>
    </source>
</evidence>
<dbReference type="Proteomes" id="UP001224359">
    <property type="component" value="Unassembled WGS sequence"/>
</dbReference>